<protein>
    <recommendedName>
        <fullName evidence="5">BTB domain-containing protein</fullName>
    </recommendedName>
</protein>
<evidence type="ECO:0008006" key="5">
    <source>
        <dbReference type="Google" id="ProtNLM"/>
    </source>
</evidence>
<dbReference type="PANTHER" id="PTHR23231:SF17">
    <property type="entry name" value="BTB DOMAIN-CONTAINING PROTEIN"/>
    <property type="match status" value="1"/>
</dbReference>
<dbReference type="InterPro" id="IPR011333">
    <property type="entry name" value="SKP1/BTB/POZ_sf"/>
</dbReference>
<dbReference type="Proteomes" id="UP000005237">
    <property type="component" value="Unassembled WGS sequence"/>
</dbReference>
<accession>A0A8R1HYS7</accession>
<evidence type="ECO:0000313" key="3">
    <source>
        <dbReference type="EnsemblMetazoa" id="CJA11006b.1"/>
    </source>
</evidence>
<dbReference type="GO" id="GO:0007281">
    <property type="term" value="P:germ cell development"/>
    <property type="evidence" value="ECO:0007669"/>
    <property type="project" value="InterPro"/>
</dbReference>
<evidence type="ECO:0000256" key="1">
    <source>
        <dbReference type="ARBA" id="ARBA00022473"/>
    </source>
</evidence>
<dbReference type="InterPro" id="IPR043380">
    <property type="entry name" value="Gcl-like"/>
</dbReference>
<name>A0A8R1HYS7_CAEJA</name>
<dbReference type="AlphaFoldDB" id="A0A8R1HYS7"/>
<keyword evidence="4" id="KW-1185">Reference proteome</keyword>
<evidence type="ECO:0000313" key="4">
    <source>
        <dbReference type="Proteomes" id="UP000005237"/>
    </source>
</evidence>
<dbReference type="EnsemblMetazoa" id="CJA11006b.1">
    <property type="protein sequence ID" value="CJA11006b.1"/>
    <property type="gene ID" value="WBGene00130210"/>
</dbReference>
<feature type="region of interest" description="Disordered" evidence="2">
    <location>
        <begin position="1"/>
        <end position="24"/>
    </location>
</feature>
<organism evidence="3 4">
    <name type="scientific">Caenorhabditis japonica</name>
    <dbReference type="NCBI Taxonomy" id="281687"/>
    <lineage>
        <taxon>Eukaryota</taxon>
        <taxon>Metazoa</taxon>
        <taxon>Ecdysozoa</taxon>
        <taxon>Nematoda</taxon>
        <taxon>Chromadorea</taxon>
        <taxon>Rhabditida</taxon>
        <taxon>Rhabditina</taxon>
        <taxon>Rhabditomorpha</taxon>
        <taxon>Rhabditoidea</taxon>
        <taxon>Rhabditidae</taxon>
        <taxon>Peloderinae</taxon>
        <taxon>Caenorhabditis</taxon>
    </lineage>
</organism>
<dbReference type="PANTHER" id="PTHR23231">
    <property type="entry name" value="GERM CELL-LESS PROTEIN"/>
    <property type="match status" value="1"/>
</dbReference>
<keyword evidence="1" id="KW-0217">Developmental protein</keyword>
<reference evidence="3" key="2">
    <citation type="submission" date="2022-06" db="UniProtKB">
        <authorList>
            <consortium name="EnsemblMetazoa"/>
        </authorList>
    </citation>
    <scope>IDENTIFICATION</scope>
    <source>
        <strain evidence="3">DF5081</strain>
    </source>
</reference>
<reference evidence="4" key="1">
    <citation type="submission" date="2010-08" db="EMBL/GenBank/DDBJ databases">
        <authorList>
            <consortium name="Caenorhabditis japonica Sequencing Consortium"/>
            <person name="Wilson R.K."/>
        </authorList>
    </citation>
    <scope>NUCLEOTIDE SEQUENCE [LARGE SCALE GENOMIC DNA]</scope>
    <source>
        <strain evidence="4">DF5081</strain>
    </source>
</reference>
<evidence type="ECO:0000256" key="2">
    <source>
        <dbReference type="SAM" id="MobiDB-lite"/>
    </source>
</evidence>
<dbReference type="SUPFAM" id="SSF54695">
    <property type="entry name" value="POZ domain"/>
    <property type="match status" value="1"/>
</dbReference>
<sequence length="93" mass="10677">MDVFEPTGSSSRRGKKRKSTSQTEVESKKIAKLNTCEYVYEKLFVQGEDSDITVAACGREWKVHKLYLKQARFFEVLKFLYCGKTVITVLCTV</sequence>
<proteinExistence type="predicted"/>